<comment type="subcellular location">
    <subcellularLocation>
        <location evidence="1">Membrane</location>
    </subcellularLocation>
</comment>
<name>A0A1U7DI61_9RHOB</name>
<dbReference type="RefSeq" id="WP_076979702.1">
    <property type="nucleotide sequence ID" value="NZ_MTCO01000290.1"/>
</dbReference>
<evidence type="ECO:0000256" key="2">
    <source>
        <dbReference type="ARBA" id="ARBA00022452"/>
    </source>
</evidence>
<reference evidence="5 6" key="1">
    <citation type="submission" date="2017-01" db="EMBL/GenBank/DDBJ databases">
        <title>Genomic analysis of Xuhuaishuia manganoxidans DY6-4.</title>
        <authorList>
            <person name="Wang X."/>
        </authorList>
    </citation>
    <scope>NUCLEOTIDE SEQUENCE [LARGE SCALE GENOMIC DNA]</scope>
    <source>
        <strain evidence="5 6">DY6-4</strain>
    </source>
</reference>
<keyword evidence="2" id="KW-1134">Transmembrane beta strand</keyword>
<organism evidence="5 6">
    <name type="scientific">Brevirhabdus pacifica</name>
    <dbReference type="NCBI Taxonomy" id="1267768"/>
    <lineage>
        <taxon>Bacteria</taxon>
        <taxon>Pseudomonadati</taxon>
        <taxon>Pseudomonadota</taxon>
        <taxon>Alphaproteobacteria</taxon>
        <taxon>Rhodobacterales</taxon>
        <taxon>Paracoccaceae</taxon>
        <taxon>Brevirhabdus</taxon>
    </lineage>
</organism>
<dbReference type="Proteomes" id="UP000187266">
    <property type="component" value="Chromosome"/>
</dbReference>
<evidence type="ECO:0000313" key="5">
    <source>
        <dbReference type="EMBL" id="APX89680.1"/>
    </source>
</evidence>
<gene>
    <name evidence="5" type="ORF">BV394_08090</name>
</gene>
<dbReference type="InterPro" id="IPR000184">
    <property type="entry name" value="Bac_surfAg_D15"/>
</dbReference>
<keyword evidence="6" id="KW-1185">Reference proteome</keyword>
<proteinExistence type="predicted"/>
<keyword evidence="2" id="KW-0812">Transmembrane</keyword>
<dbReference type="PANTHER" id="PTHR12815">
    <property type="entry name" value="SORTING AND ASSEMBLY MACHINERY SAMM50 PROTEIN FAMILY MEMBER"/>
    <property type="match status" value="1"/>
</dbReference>
<feature type="domain" description="Bacterial surface antigen (D15)" evidence="4">
    <location>
        <begin position="293"/>
        <end position="589"/>
    </location>
</feature>
<dbReference type="InterPro" id="IPR039910">
    <property type="entry name" value="D15-like"/>
</dbReference>
<evidence type="ECO:0000259" key="4">
    <source>
        <dbReference type="Pfam" id="PF01103"/>
    </source>
</evidence>
<dbReference type="PANTHER" id="PTHR12815:SF42">
    <property type="entry name" value="BACTERIAL SURFACE ANTIGEN (D15) DOMAIN-CONTAINING PROTEIN"/>
    <property type="match status" value="1"/>
</dbReference>
<dbReference type="OrthoDB" id="9769707at2"/>
<keyword evidence="3" id="KW-0472">Membrane</keyword>
<evidence type="ECO:0000256" key="1">
    <source>
        <dbReference type="ARBA" id="ARBA00004370"/>
    </source>
</evidence>
<evidence type="ECO:0000256" key="3">
    <source>
        <dbReference type="ARBA" id="ARBA00023136"/>
    </source>
</evidence>
<dbReference type="AlphaFoldDB" id="A0A1U7DI61"/>
<dbReference type="EMBL" id="CP019124">
    <property type="protein sequence ID" value="APX89680.1"/>
    <property type="molecule type" value="Genomic_DNA"/>
</dbReference>
<dbReference type="Pfam" id="PF01103">
    <property type="entry name" value="Omp85"/>
    <property type="match status" value="1"/>
</dbReference>
<dbReference type="GO" id="GO:0019867">
    <property type="term" value="C:outer membrane"/>
    <property type="evidence" value="ECO:0007669"/>
    <property type="project" value="InterPro"/>
</dbReference>
<sequence length="589" mass="62990">MLTTLLLAAPAWAFSVDLNLTRDDFEGAVDLREGLRAASLSYAAERDKLDTSQEIIAAARADYSRLLGVLYAAGRYGPVIRISVDGREAAGIPPLNPPTQVERVDIRVDPGALFRFSRATIAPLAPGTELPDGYRVGEPAPSGTIRDAAGAGVDGWRNAGHAKADLAGQKIVADHAKARIASDIALAPGPRVTFGNLVVKTGSAVRERRLRTIAQIPTGEVYDPKALEMSANRLRRTGAFRSVVLREADVLGPGNTMDVGLSVVDEKPRRLGFGAEIASTEGITLSTFWLHRNLLGGAERLRLEAEVSGLGGETAGTDYHLRSRFKRPATFNVDTDLTVLTEIEQLDEPLFFSRQVNLEVGVSRIYSEEITAEAAIAYRYADVRDGLGEREFQHLTLPLQVIWDRRDDRLNPTEGTYLKARVMPYLGLDGSASGGRITGDARTYLGFGKDDRFVVAGRLQFGSIVGSGIAETPPDLLFLSGGGGTVRGQPYQSLGVNTAGTRTGGRSFLGLSGEFRAGVTEKIQAVAFYDAGFIGPDSWIGDTGNWHAGAGLGLRYNTGIGPVRLDVARAVSGNTGDGFQIYVGIGQAF</sequence>
<protein>
    <recommendedName>
        <fullName evidence="4">Bacterial surface antigen (D15) domain-containing protein</fullName>
    </recommendedName>
</protein>
<dbReference type="Gene3D" id="2.40.160.50">
    <property type="entry name" value="membrane protein fhac: a member of the omp85/tpsb transporter family"/>
    <property type="match status" value="1"/>
</dbReference>
<accession>A0A1U7DI61</accession>
<dbReference type="Gene3D" id="3.10.20.310">
    <property type="entry name" value="membrane protein fhac"/>
    <property type="match status" value="1"/>
</dbReference>
<evidence type="ECO:0000313" key="6">
    <source>
        <dbReference type="Proteomes" id="UP000187266"/>
    </source>
</evidence>
<dbReference type="STRING" id="1267768.BV394_08090"/>